<dbReference type="InterPro" id="IPR050189">
    <property type="entry name" value="MFS_Efflux_Transporters"/>
</dbReference>
<dbReference type="Gene3D" id="1.20.1250.20">
    <property type="entry name" value="MFS general substrate transporter like domains"/>
    <property type="match status" value="1"/>
</dbReference>
<keyword evidence="5 6" id="KW-0472">Membrane</keyword>
<feature type="transmembrane region" description="Helical" evidence="6">
    <location>
        <begin position="332"/>
        <end position="350"/>
    </location>
</feature>
<dbReference type="RefSeq" id="WP_133037418.1">
    <property type="nucleotide sequence ID" value="NZ_SLWF01000001.1"/>
</dbReference>
<dbReference type="PANTHER" id="PTHR43124:SF3">
    <property type="entry name" value="CHLORAMPHENICOL EFFLUX PUMP RV0191"/>
    <property type="match status" value="1"/>
</dbReference>
<keyword evidence="3 6" id="KW-0812">Transmembrane</keyword>
<dbReference type="InterPro" id="IPR036259">
    <property type="entry name" value="MFS_trans_sf"/>
</dbReference>
<sequence>MNSGSTHIASRKQLVLILLALAMGTFTLGLTEFSVMPMLPLVADSFAVSAAQSGHIISAYAAGVVVGAPLLMMLTPKLDRRIALILFAMMIFVFNGLSAAAASFEQIVLFRFLSGIPHGAYFGTALLFGAKLAPEGRSTLYMSRVFAGLTVATIVGVPMATLLAQHCSWRWSLLLVSLLALLTCVLLWRVLPSLDTDSQGLRNDLAVLKNPLIWPIVGIAVIGFGGVFCLYTYLADTMLDVTQVPAFNISIAMIIFGIGSTVGNWLFGQVRDRVVARVTGIALIYCLVLALIYVRAASNLWFLYGVVFLLGASLGLTTVIQAMLMRVAKGGHAVIGALLQCAFNSANAIGPLAGSLVLANGYAANTTGYVAAALFGGGFVMWFVSRMQLRYRAQLPADPDAC</sequence>
<dbReference type="Proteomes" id="UP000294832">
    <property type="component" value="Unassembled WGS sequence"/>
</dbReference>
<evidence type="ECO:0000256" key="2">
    <source>
        <dbReference type="ARBA" id="ARBA00022475"/>
    </source>
</evidence>
<dbReference type="Pfam" id="PF07690">
    <property type="entry name" value="MFS_1"/>
    <property type="match status" value="1"/>
</dbReference>
<evidence type="ECO:0000256" key="4">
    <source>
        <dbReference type="ARBA" id="ARBA00022989"/>
    </source>
</evidence>
<feature type="domain" description="Major facilitator superfamily (MFS) profile" evidence="7">
    <location>
        <begin position="17"/>
        <end position="390"/>
    </location>
</feature>
<protein>
    <submittedName>
        <fullName evidence="8">DHA1 family inner membrane transport protein</fullName>
    </submittedName>
</protein>
<comment type="caution">
    <text evidence="8">The sequence shown here is derived from an EMBL/GenBank/DDBJ whole genome shotgun (WGS) entry which is preliminary data.</text>
</comment>
<organism evidence="8 9">
    <name type="scientific">Shewanella fodinae</name>
    <dbReference type="NCBI Taxonomy" id="552357"/>
    <lineage>
        <taxon>Bacteria</taxon>
        <taxon>Pseudomonadati</taxon>
        <taxon>Pseudomonadota</taxon>
        <taxon>Gammaproteobacteria</taxon>
        <taxon>Alteromonadales</taxon>
        <taxon>Shewanellaceae</taxon>
        <taxon>Shewanella</taxon>
    </lineage>
</organism>
<accession>A0A4V2RT62</accession>
<evidence type="ECO:0000313" key="8">
    <source>
        <dbReference type="EMBL" id="TCN90684.1"/>
    </source>
</evidence>
<name>A0A4V2RT62_9GAMM</name>
<dbReference type="InterPro" id="IPR011701">
    <property type="entry name" value="MFS"/>
</dbReference>
<gene>
    <name evidence="8" type="ORF">EDC91_101154</name>
</gene>
<evidence type="ECO:0000259" key="7">
    <source>
        <dbReference type="PROSITE" id="PS50850"/>
    </source>
</evidence>
<dbReference type="CDD" id="cd17324">
    <property type="entry name" value="MFS_NepI_like"/>
    <property type="match status" value="1"/>
</dbReference>
<feature type="transmembrane region" description="Helical" evidence="6">
    <location>
        <begin position="362"/>
        <end position="384"/>
    </location>
</feature>
<evidence type="ECO:0000313" key="9">
    <source>
        <dbReference type="Proteomes" id="UP000294832"/>
    </source>
</evidence>
<evidence type="ECO:0000256" key="6">
    <source>
        <dbReference type="SAM" id="Phobius"/>
    </source>
</evidence>
<feature type="transmembrane region" description="Helical" evidence="6">
    <location>
        <begin position="53"/>
        <end position="75"/>
    </location>
</feature>
<feature type="transmembrane region" description="Helical" evidence="6">
    <location>
        <begin position="82"/>
        <end position="102"/>
    </location>
</feature>
<dbReference type="GO" id="GO:0005886">
    <property type="term" value="C:plasma membrane"/>
    <property type="evidence" value="ECO:0007669"/>
    <property type="project" value="UniProtKB-SubCell"/>
</dbReference>
<feature type="transmembrane region" description="Helical" evidence="6">
    <location>
        <begin position="108"/>
        <end position="133"/>
    </location>
</feature>
<evidence type="ECO:0000256" key="3">
    <source>
        <dbReference type="ARBA" id="ARBA00022692"/>
    </source>
</evidence>
<dbReference type="PANTHER" id="PTHR43124">
    <property type="entry name" value="PURINE EFFLUX PUMP PBUE"/>
    <property type="match status" value="1"/>
</dbReference>
<dbReference type="PROSITE" id="PS50850">
    <property type="entry name" value="MFS"/>
    <property type="match status" value="1"/>
</dbReference>
<proteinExistence type="predicted"/>
<reference evidence="8 9" key="1">
    <citation type="submission" date="2019-03" db="EMBL/GenBank/DDBJ databases">
        <title>Freshwater and sediment microbial communities from various areas in North America, analyzing microbe dynamics in response to fracking.</title>
        <authorList>
            <person name="Lamendella R."/>
        </authorList>
    </citation>
    <scope>NUCLEOTIDE SEQUENCE [LARGE SCALE GENOMIC DNA]</scope>
    <source>
        <strain evidence="8 9">74A</strain>
    </source>
</reference>
<comment type="subcellular location">
    <subcellularLocation>
        <location evidence="1">Cell membrane</location>
        <topology evidence="1">Multi-pass membrane protein</topology>
    </subcellularLocation>
</comment>
<keyword evidence="9" id="KW-1185">Reference proteome</keyword>
<evidence type="ECO:0000256" key="5">
    <source>
        <dbReference type="ARBA" id="ARBA00023136"/>
    </source>
</evidence>
<evidence type="ECO:0000256" key="1">
    <source>
        <dbReference type="ARBA" id="ARBA00004651"/>
    </source>
</evidence>
<feature type="transmembrane region" description="Helical" evidence="6">
    <location>
        <begin position="246"/>
        <end position="267"/>
    </location>
</feature>
<dbReference type="OrthoDB" id="9788453at2"/>
<dbReference type="SUPFAM" id="SSF103473">
    <property type="entry name" value="MFS general substrate transporter"/>
    <property type="match status" value="1"/>
</dbReference>
<feature type="transmembrane region" description="Helical" evidence="6">
    <location>
        <begin position="300"/>
        <end position="320"/>
    </location>
</feature>
<feature type="transmembrane region" description="Helical" evidence="6">
    <location>
        <begin position="145"/>
        <end position="165"/>
    </location>
</feature>
<dbReference type="EMBL" id="SLWF01000001">
    <property type="protein sequence ID" value="TCN90684.1"/>
    <property type="molecule type" value="Genomic_DNA"/>
</dbReference>
<feature type="transmembrane region" description="Helical" evidence="6">
    <location>
        <begin position="274"/>
        <end position="294"/>
    </location>
</feature>
<dbReference type="InterPro" id="IPR020846">
    <property type="entry name" value="MFS_dom"/>
</dbReference>
<feature type="transmembrane region" description="Helical" evidence="6">
    <location>
        <begin position="171"/>
        <end position="191"/>
    </location>
</feature>
<dbReference type="GO" id="GO:0022857">
    <property type="term" value="F:transmembrane transporter activity"/>
    <property type="evidence" value="ECO:0007669"/>
    <property type="project" value="InterPro"/>
</dbReference>
<feature type="transmembrane region" description="Helical" evidence="6">
    <location>
        <begin position="212"/>
        <end position="234"/>
    </location>
</feature>
<dbReference type="AlphaFoldDB" id="A0A4V2RT62"/>
<keyword evidence="2" id="KW-1003">Cell membrane</keyword>
<keyword evidence="4 6" id="KW-1133">Transmembrane helix</keyword>